<feature type="transmembrane region" description="Helical" evidence="7">
    <location>
        <begin position="44"/>
        <end position="68"/>
    </location>
</feature>
<feature type="domain" description="Acyltransferase 3" evidence="8">
    <location>
        <begin position="8"/>
        <end position="341"/>
    </location>
</feature>
<evidence type="ECO:0000256" key="7">
    <source>
        <dbReference type="SAM" id="Phobius"/>
    </source>
</evidence>
<organism evidence="9 10">
    <name type="scientific">Paenibacillus rhizosphaerae</name>
    <dbReference type="NCBI Taxonomy" id="297318"/>
    <lineage>
        <taxon>Bacteria</taxon>
        <taxon>Bacillati</taxon>
        <taxon>Bacillota</taxon>
        <taxon>Bacilli</taxon>
        <taxon>Bacillales</taxon>
        <taxon>Paenibacillaceae</taxon>
        <taxon>Paenibacillus</taxon>
    </lineage>
</organism>
<feature type="transmembrane region" description="Helical" evidence="7">
    <location>
        <begin position="219"/>
        <end position="239"/>
    </location>
</feature>
<accession>A0A1R1EIH9</accession>
<evidence type="ECO:0000259" key="8">
    <source>
        <dbReference type="Pfam" id="PF01757"/>
    </source>
</evidence>
<dbReference type="GO" id="GO:0009246">
    <property type="term" value="P:enterobacterial common antigen biosynthetic process"/>
    <property type="evidence" value="ECO:0007669"/>
    <property type="project" value="TreeGrafter"/>
</dbReference>
<feature type="transmembrane region" description="Helical" evidence="7">
    <location>
        <begin position="329"/>
        <end position="354"/>
    </location>
</feature>
<dbReference type="PANTHER" id="PTHR40074">
    <property type="entry name" value="O-ACETYLTRANSFERASE WECH"/>
    <property type="match status" value="1"/>
</dbReference>
<feature type="transmembrane region" description="Helical" evidence="7">
    <location>
        <begin position="89"/>
        <end position="112"/>
    </location>
</feature>
<feature type="transmembrane region" description="Helical" evidence="7">
    <location>
        <begin position="251"/>
        <end position="275"/>
    </location>
</feature>
<reference evidence="9 10" key="1">
    <citation type="submission" date="2016-11" db="EMBL/GenBank/DDBJ databases">
        <title>Paenibacillus species isolates.</title>
        <authorList>
            <person name="Beno S.M."/>
        </authorList>
    </citation>
    <scope>NUCLEOTIDE SEQUENCE [LARGE SCALE GENOMIC DNA]</scope>
    <source>
        <strain evidence="9 10">FSL R5-0378</strain>
    </source>
</reference>
<feature type="transmembrane region" description="Helical" evidence="7">
    <location>
        <begin position="287"/>
        <end position="309"/>
    </location>
</feature>
<evidence type="ECO:0000256" key="3">
    <source>
        <dbReference type="ARBA" id="ARBA00022475"/>
    </source>
</evidence>
<feature type="transmembrane region" description="Helical" evidence="7">
    <location>
        <begin position="187"/>
        <end position="207"/>
    </location>
</feature>
<dbReference type="AlphaFoldDB" id="A0A1R1EIH9"/>
<evidence type="ECO:0000256" key="5">
    <source>
        <dbReference type="ARBA" id="ARBA00022989"/>
    </source>
</evidence>
<name>A0A1R1EIH9_9BACL</name>
<evidence type="ECO:0000256" key="4">
    <source>
        <dbReference type="ARBA" id="ARBA00022692"/>
    </source>
</evidence>
<evidence type="ECO:0000256" key="2">
    <source>
        <dbReference type="ARBA" id="ARBA00007400"/>
    </source>
</evidence>
<dbReference type="STRING" id="297318.BK138_25495"/>
<dbReference type="Pfam" id="PF01757">
    <property type="entry name" value="Acyl_transf_3"/>
    <property type="match status" value="1"/>
</dbReference>
<feature type="transmembrane region" description="Helical" evidence="7">
    <location>
        <begin position="12"/>
        <end position="32"/>
    </location>
</feature>
<evidence type="ECO:0000313" key="10">
    <source>
        <dbReference type="Proteomes" id="UP000187172"/>
    </source>
</evidence>
<evidence type="ECO:0000256" key="1">
    <source>
        <dbReference type="ARBA" id="ARBA00004651"/>
    </source>
</evidence>
<protein>
    <recommendedName>
        <fullName evidence="8">Acyltransferase 3 domain-containing protein</fullName>
    </recommendedName>
</protein>
<keyword evidence="5 7" id="KW-1133">Transmembrane helix</keyword>
<keyword evidence="3" id="KW-1003">Cell membrane</keyword>
<keyword evidence="10" id="KW-1185">Reference proteome</keyword>
<feature type="transmembrane region" description="Helical" evidence="7">
    <location>
        <begin position="132"/>
        <end position="151"/>
    </location>
</feature>
<dbReference type="RefSeq" id="WP_076173617.1">
    <property type="nucleotide sequence ID" value="NZ_MRTP01000009.1"/>
</dbReference>
<evidence type="ECO:0000313" key="9">
    <source>
        <dbReference type="EMBL" id="OMF51617.1"/>
    </source>
</evidence>
<dbReference type="GO" id="GO:0016413">
    <property type="term" value="F:O-acetyltransferase activity"/>
    <property type="evidence" value="ECO:0007669"/>
    <property type="project" value="TreeGrafter"/>
</dbReference>
<keyword evidence="4 7" id="KW-0812">Transmembrane</keyword>
<dbReference type="InterPro" id="IPR002656">
    <property type="entry name" value="Acyl_transf_3_dom"/>
</dbReference>
<proteinExistence type="inferred from homology"/>
<gene>
    <name evidence="9" type="ORF">BK138_25495</name>
</gene>
<feature type="transmembrane region" description="Helical" evidence="7">
    <location>
        <begin position="163"/>
        <end position="181"/>
    </location>
</feature>
<comment type="caution">
    <text evidence="9">The sequence shown here is derived from an EMBL/GenBank/DDBJ whole genome shotgun (WGS) entry which is preliminary data.</text>
</comment>
<comment type="subcellular location">
    <subcellularLocation>
        <location evidence="1">Cell membrane</location>
        <topology evidence="1">Multi-pass membrane protein</topology>
    </subcellularLocation>
</comment>
<comment type="similarity">
    <text evidence="2">Belongs to the acyltransferase 3 family.</text>
</comment>
<dbReference type="EMBL" id="MRTP01000009">
    <property type="protein sequence ID" value="OMF51617.1"/>
    <property type="molecule type" value="Genomic_DNA"/>
</dbReference>
<sequence length="372" mass="43080">MAQKQRITYLDLLRGIAILAVVTIHVTSYPVAFLSTDSTVYPLYFILNAASQFAVPAFLFLSSLVLFYRYDGGVQGNWLLFYWKRLKRILLPYLFWSVYYSTYLSYIQHISFSDGLRKFLKGLPLGGSYDHLYFMIIIAQFYVLFPLLSLLFQRIGQVRRHPILVGALLQIAFYLLNYYVLHMHKTGTFVMTYVVYFFLGAYMAEQLKGMSPDETPKWNYRWTALFLGSAMLFIVQKWLQLANPHWIRQPFLSNINFITDYAYCSIACVFLVLFVRILEGKPRLQKVLFSLGSCAFGIYFIHPYFLILWRHFVMTSGPIAYHLLTWAGGAAALAASWLITWLLMHTPLGIYLVGESKWKARNKRGASQSGTM</sequence>
<keyword evidence="6 7" id="KW-0472">Membrane</keyword>
<dbReference type="Proteomes" id="UP000187172">
    <property type="component" value="Unassembled WGS sequence"/>
</dbReference>
<dbReference type="GO" id="GO:0005886">
    <property type="term" value="C:plasma membrane"/>
    <property type="evidence" value="ECO:0007669"/>
    <property type="project" value="UniProtKB-SubCell"/>
</dbReference>
<evidence type="ECO:0000256" key="6">
    <source>
        <dbReference type="ARBA" id="ARBA00023136"/>
    </source>
</evidence>
<dbReference type="PANTHER" id="PTHR40074:SF2">
    <property type="entry name" value="O-ACETYLTRANSFERASE WECH"/>
    <property type="match status" value="1"/>
</dbReference>